<name>A0A1D2NCZ9_ORCCI</name>
<evidence type="ECO:0000256" key="2">
    <source>
        <dbReference type="SAM" id="SignalP"/>
    </source>
</evidence>
<feature type="compositionally biased region" description="Pro residues" evidence="1">
    <location>
        <begin position="133"/>
        <end position="145"/>
    </location>
</feature>
<evidence type="ECO:0000313" key="3">
    <source>
        <dbReference type="EMBL" id="ODN02955.1"/>
    </source>
</evidence>
<evidence type="ECO:0000313" key="4">
    <source>
        <dbReference type="Proteomes" id="UP000094527"/>
    </source>
</evidence>
<dbReference type="AlphaFoldDB" id="A0A1D2NCZ9"/>
<evidence type="ECO:0000256" key="1">
    <source>
        <dbReference type="SAM" id="MobiDB-lite"/>
    </source>
</evidence>
<feature type="chain" id="PRO_5008905376" evidence="2">
    <location>
        <begin position="23"/>
        <end position="262"/>
    </location>
</feature>
<feature type="region of interest" description="Disordered" evidence="1">
    <location>
        <begin position="221"/>
        <end position="262"/>
    </location>
</feature>
<feature type="signal peptide" evidence="2">
    <location>
        <begin position="1"/>
        <end position="22"/>
    </location>
</feature>
<accession>A0A1D2NCZ9</accession>
<feature type="compositionally biased region" description="Acidic residues" evidence="1">
    <location>
        <begin position="239"/>
        <end position="252"/>
    </location>
</feature>
<feature type="compositionally biased region" description="Low complexity" evidence="1">
    <location>
        <begin position="221"/>
        <end position="236"/>
    </location>
</feature>
<feature type="region of interest" description="Disordered" evidence="1">
    <location>
        <begin position="122"/>
        <end position="171"/>
    </location>
</feature>
<comment type="caution">
    <text evidence="3">The sequence shown here is derived from an EMBL/GenBank/DDBJ whole genome shotgun (WGS) entry which is preliminary data.</text>
</comment>
<keyword evidence="2" id="KW-0732">Signal</keyword>
<protein>
    <submittedName>
        <fullName evidence="3">Uncharacterized protein</fullName>
    </submittedName>
</protein>
<sequence length="262" mass="27686">MAPHQKLSSAVLLFLIVTQGGAVPVSDTGSNKNVISPQDISKPSAKQGILEIPKNVASLIRNTIDYGLQTYLNFTTPPPDPYRPSSLGDSIIGHYLLGNVYPAPNRIPAAPAYQPNKPIPTLGSTFFHTEAPTLPPPRPPTPAPKTPETNPQPETPTKASPAKSPTKVHTLDTDSSISGIFNSNGLFLNTVDEEDVYYVGPTKGSIVFPIVTSTTPAAITAPATEATEAAPTSTSEGTGGDEDEDVEEGFEESELKELKKSV</sequence>
<feature type="compositionally biased region" description="Low complexity" evidence="1">
    <location>
        <begin position="146"/>
        <end position="158"/>
    </location>
</feature>
<reference evidence="3 4" key="1">
    <citation type="journal article" date="2016" name="Genome Biol. Evol.">
        <title>Gene Family Evolution Reflects Adaptation to Soil Environmental Stressors in the Genome of the Collembolan Orchesella cincta.</title>
        <authorList>
            <person name="Faddeeva-Vakhrusheva A."/>
            <person name="Derks M.F."/>
            <person name="Anvar S.Y."/>
            <person name="Agamennone V."/>
            <person name="Suring W."/>
            <person name="Smit S."/>
            <person name="van Straalen N.M."/>
            <person name="Roelofs D."/>
        </authorList>
    </citation>
    <scope>NUCLEOTIDE SEQUENCE [LARGE SCALE GENOMIC DNA]</scope>
    <source>
        <tissue evidence="3">Mixed pool</tissue>
    </source>
</reference>
<gene>
    <name evidence="3" type="ORF">Ocin01_03712</name>
</gene>
<keyword evidence="4" id="KW-1185">Reference proteome</keyword>
<organism evidence="3 4">
    <name type="scientific">Orchesella cincta</name>
    <name type="common">Springtail</name>
    <name type="synonym">Podura cincta</name>
    <dbReference type="NCBI Taxonomy" id="48709"/>
    <lineage>
        <taxon>Eukaryota</taxon>
        <taxon>Metazoa</taxon>
        <taxon>Ecdysozoa</taxon>
        <taxon>Arthropoda</taxon>
        <taxon>Hexapoda</taxon>
        <taxon>Collembola</taxon>
        <taxon>Entomobryomorpha</taxon>
        <taxon>Entomobryoidea</taxon>
        <taxon>Orchesellidae</taxon>
        <taxon>Orchesellinae</taxon>
        <taxon>Orchesella</taxon>
    </lineage>
</organism>
<dbReference type="Proteomes" id="UP000094527">
    <property type="component" value="Unassembled WGS sequence"/>
</dbReference>
<feature type="compositionally biased region" description="Basic and acidic residues" evidence="1">
    <location>
        <begin position="253"/>
        <end position="262"/>
    </location>
</feature>
<proteinExistence type="predicted"/>
<dbReference type="EMBL" id="LJIJ01000091">
    <property type="protein sequence ID" value="ODN02955.1"/>
    <property type="molecule type" value="Genomic_DNA"/>
</dbReference>